<dbReference type="PANTHER" id="PTHR34934">
    <property type="entry name" value="FLAVIN-DEPENDENT THYMIDYLATE SYNTHASE"/>
    <property type="match status" value="1"/>
</dbReference>
<dbReference type="SUPFAM" id="SSF69796">
    <property type="entry name" value="Thymidylate synthase-complementing protein Thy1"/>
    <property type="match status" value="2"/>
</dbReference>
<sequence>MESIVKLIKPSYEILGYHYDDLLQHIEVAGRTCYKSEGKITEGSAEKFCRGMVERGHESVLEHATVCFLVHEDFVYQYAGSPFINITTSSRTLISGNIRAFRDFYRNRDINSSLHRILAKSYPVLFEDIPVRGSQNFESGIRLFDGAMTDEEALVHKTMSIRFICDRGVTHEMVRHRLASYSQESTRYCDYKGGLQFVIPPWVDLEPGEYTGYEPCQISNLADKTWYCAMLNVEATYQSLRNDGWPPQQARSVLPNSLKTEIVMTANVREWRHVFKLRCSPKAHPQIREIMQPLRKELQERVPVLFDE</sequence>
<dbReference type="GO" id="GO:0004799">
    <property type="term" value="F:thymidylate synthase activity"/>
    <property type="evidence" value="ECO:0007669"/>
    <property type="project" value="TreeGrafter"/>
</dbReference>
<organism evidence="1">
    <name type="scientific">marine sediment metagenome</name>
    <dbReference type="NCBI Taxonomy" id="412755"/>
    <lineage>
        <taxon>unclassified sequences</taxon>
        <taxon>metagenomes</taxon>
        <taxon>ecological metagenomes</taxon>
    </lineage>
</organism>
<dbReference type="Gene3D" id="3.30.1360.170">
    <property type="match status" value="2"/>
</dbReference>
<dbReference type="PANTHER" id="PTHR34934:SF1">
    <property type="entry name" value="FLAVIN-DEPENDENT THYMIDYLATE SYNTHASE"/>
    <property type="match status" value="1"/>
</dbReference>
<gene>
    <name evidence="1" type="ORF">LCGC14_0357260</name>
</gene>
<reference evidence="1" key="1">
    <citation type="journal article" date="2015" name="Nature">
        <title>Complex archaea that bridge the gap between prokaryotes and eukaryotes.</title>
        <authorList>
            <person name="Spang A."/>
            <person name="Saw J.H."/>
            <person name="Jorgensen S.L."/>
            <person name="Zaremba-Niedzwiedzka K."/>
            <person name="Martijn J."/>
            <person name="Lind A.E."/>
            <person name="van Eijk R."/>
            <person name="Schleper C."/>
            <person name="Guy L."/>
            <person name="Ettema T.J."/>
        </authorList>
    </citation>
    <scope>NUCLEOTIDE SEQUENCE</scope>
</reference>
<protein>
    <recommendedName>
        <fullName evidence="2">Thymidylate synthase (FAD)</fullName>
    </recommendedName>
</protein>
<accession>A0A0F9TS11</accession>
<dbReference type="Pfam" id="PF02511">
    <property type="entry name" value="Thy1"/>
    <property type="match status" value="2"/>
</dbReference>
<dbReference type="EMBL" id="LAZR01000274">
    <property type="protein sequence ID" value="KKN77752.1"/>
    <property type="molecule type" value="Genomic_DNA"/>
</dbReference>
<dbReference type="NCBIfam" id="TIGR02170">
    <property type="entry name" value="thyX"/>
    <property type="match status" value="1"/>
</dbReference>
<dbReference type="GO" id="GO:0006231">
    <property type="term" value="P:dTMP biosynthetic process"/>
    <property type="evidence" value="ECO:0007669"/>
    <property type="project" value="InterPro"/>
</dbReference>
<dbReference type="GO" id="GO:0050797">
    <property type="term" value="F:thymidylate synthase (FAD) activity"/>
    <property type="evidence" value="ECO:0007669"/>
    <property type="project" value="InterPro"/>
</dbReference>
<evidence type="ECO:0008006" key="2">
    <source>
        <dbReference type="Google" id="ProtNLM"/>
    </source>
</evidence>
<dbReference type="InterPro" id="IPR036098">
    <property type="entry name" value="Thymidylate_synthase_ThyX_sf"/>
</dbReference>
<dbReference type="InterPro" id="IPR003669">
    <property type="entry name" value="Thymidylate_synthase_ThyX"/>
</dbReference>
<dbReference type="AlphaFoldDB" id="A0A0F9TS11"/>
<evidence type="ECO:0000313" key="1">
    <source>
        <dbReference type="EMBL" id="KKN77752.1"/>
    </source>
</evidence>
<dbReference type="CDD" id="cd20175">
    <property type="entry name" value="ThyX"/>
    <property type="match status" value="1"/>
</dbReference>
<name>A0A0F9TS11_9ZZZZ</name>
<dbReference type="PROSITE" id="PS51331">
    <property type="entry name" value="THYX"/>
    <property type="match status" value="1"/>
</dbReference>
<dbReference type="GO" id="GO:0070402">
    <property type="term" value="F:NADPH binding"/>
    <property type="evidence" value="ECO:0007669"/>
    <property type="project" value="TreeGrafter"/>
</dbReference>
<comment type="caution">
    <text evidence="1">The sequence shown here is derived from an EMBL/GenBank/DDBJ whole genome shotgun (WGS) entry which is preliminary data.</text>
</comment>
<proteinExistence type="predicted"/>
<dbReference type="GO" id="GO:0050660">
    <property type="term" value="F:flavin adenine dinucleotide binding"/>
    <property type="evidence" value="ECO:0007669"/>
    <property type="project" value="InterPro"/>
</dbReference>